<dbReference type="PROSITE" id="PS00514">
    <property type="entry name" value="FIBRINOGEN_C_1"/>
    <property type="match status" value="1"/>
</dbReference>
<dbReference type="InterPro" id="IPR020837">
    <property type="entry name" value="Fibrinogen_CS"/>
</dbReference>
<dbReference type="PROSITE" id="PS51406">
    <property type="entry name" value="FIBRINOGEN_C_2"/>
    <property type="match status" value="1"/>
</dbReference>
<evidence type="ECO:0000259" key="2">
    <source>
        <dbReference type="PROSITE" id="PS51406"/>
    </source>
</evidence>
<name>A0AAE1B9K2_9GAST</name>
<gene>
    <name evidence="3" type="ORF">RRG08_029392</name>
</gene>
<reference evidence="3" key="1">
    <citation type="journal article" date="2023" name="G3 (Bethesda)">
        <title>A reference genome for the long-term kleptoplast-retaining sea slug Elysia crispata morphotype clarki.</title>
        <authorList>
            <person name="Eastman K.E."/>
            <person name="Pendleton A.L."/>
            <person name="Shaikh M.A."/>
            <person name="Suttiyut T."/>
            <person name="Ogas R."/>
            <person name="Tomko P."/>
            <person name="Gavelis G."/>
            <person name="Widhalm J.R."/>
            <person name="Wisecaver J.H."/>
        </authorList>
    </citation>
    <scope>NUCLEOTIDE SEQUENCE</scope>
    <source>
        <strain evidence="3">ECLA1</strain>
    </source>
</reference>
<dbReference type="EMBL" id="JAWDGP010000365">
    <property type="protein sequence ID" value="KAK3801132.1"/>
    <property type="molecule type" value="Genomic_DNA"/>
</dbReference>
<dbReference type="InterPro" id="IPR050373">
    <property type="entry name" value="Fibrinogen_C-term_domain"/>
</dbReference>
<dbReference type="AlphaFoldDB" id="A0AAE1B9K2"/>
<dbReference type="InterPro" id="IPR036056">
    <property type="entry name" value="Fibrinogen-like_C"/>
</dbReference>
<dbReference type="Gene3D" id="3.90.215.10">
    <property type="entry name" value="Gamma Fibrinogen, chain A, domain 1"/>
    <property type="match status" value="1"/>
</dbReference>
<feature type="domain" description="Fibrinogen C-terminal" evidence="2">
    <location>
        <begin position="64"/>
        <end position="282"/>
    </location>
</feature>
<dbReference type="PANTHER" id="PTHR19143">
    <property type="entry name" value="FIBRINOGEN/TENASCIN/ANGIOPOEITIN"/>
    <property type="match status" value="1"/>
</dbReference>
<proteinExistence type="predicted"/>
<accession>A0AAE1B9K2</accession>
<evidence type="ECO:0000313" key="4">
    <source>
        <dbReference type="Proteomes" id="UP001283361"/>
    </source>
</evidence>
<dbReference type="CDD" id="cd00087">
    <property type="entry name" value="FReD"/>
    <property type="match status" value="1"/>
</dbReference>
<evidence type="ECO:0000313" key="3">
    <source>
        <dbReference type="EMBL" id="KAK3801132.1"/>
    </source>
</evidence>
<keyword evidence="1" id="KW-1015">Disulfide bond</keyword>
<evidence type="ECO:0000256" key="1">
    <source>
        <dbReference type="ARBA" id="ARBA00023157"/>
    </source>
</evidence>
<dbReference type="SUPFAM" id="SSF56496">
    <property type="entry name" value="Fibrinogen C-terminal domain-like"/>
    <property type="match status" value="1"/>
</dbReference>
<keyword evidence="4" id="KW-1185">Reference proteome</keyword>
<dbReference type="GO" id="GO:0005615">
    <property type="term" value="C:extracellular space"/>
    <property type="evidence" value="ECO:0007669"/>
    <property type="project" value="TreeGrafter"/>
</dbReference>
<comment type="caution">
    <text evidence="3">The sequence shown here is derived from an EMBL/GenBank/DDBJ whole genome shotgun (WGS) entry which is preliminary data.</text>
</comment>
<dbReference type="Proteomes" id="UP001283361">
    <property type="component" value="Unassembled WGS sequence"/>
</dbReference>
<dbReference type="Pfam" id="PF00147">
    <property type="entry name" value="Fibrinogen_C"/>
    <property type="match status" value="1"/>
</dbReference>
<dbReference type="InterPro" id="IPR002181">
    <property type="entry name" value="Fibrinogen_a/b/g_C_dom"/>
</dbReference>
<dbReference type="InterPro" id="IPR014716">
    <property type="entry name" value="Fibrinogen_a/b/g_C_1"/>
</dbReference>
<protein>
    <recommendedName>
        <fullName evidence="2">Fibrinogen C-terminal domain-containing protein</fullName>
    </recommendedName>
</protein>
<sequence length="285" mass="31691">MQAILQTKLLEKLAHAMNDISESGNNVSTVLRAEFSMLQQELLESVEQLAANGNSSSSSAAKALKDPLFTPSCSKGMLSTMPDAPYSYPLIQPSGKDVVDVPYLCDTATDGGGWIIIHCRHKGDANFYRGWEEYKDGFRDLAGDFWLGNKHIHQITSSGTYELRVELVFKGQSAYAHYDHFSIADESKKYLLTIGDYNGTATDALKGHNGKRFSTFDRDNDESKSNCAQLATGAWWYGSCASSNLNGIWQPSPSNKEHRPFWSGFTNIFPMSFPEMKIRRLADSD</sequence>
<organism evidence="3 4">
    <name type="scientific">Elysia crispata</name>
    <name type="common">lettuce slug</name>
    <dbReference type="NCBI Taxonomy" id="231223"/>
    <lineage>
        <taxon>Eukaryota</taxon>
        <taxon>Metazoa</taxon>
        <taxon>Spiralia</taxon>
        <taxon>Lophotrochozoa</taxon>
        <taxon>Mollusca</taxon>
        <taxon>Gastropoda</taxon>
        <taxon>Heterobranchia</taxon>
        <taxon>Euthyneura</taxon>
        <taxon>Panpulmonata</taxon>
        <taxon>Sacoglossa</taxon>
        <taxon>Placobranchoidea</taxon>
        <taxon>Plakobranchidae</taxon>
        <taxon>Elysia</taxon>
    </lineage>
</organism>
<dbReference type="SMART" id="SM00186">
    <property type="entry name" value="FBG"/>
    <property type="match status" value="1"/>
</dbReference>